<dbReference type="SUPFAM" id="SSF49584">
    <property type="entry name" value="Periplasmic chaperone C-domain"/>
    <property type="match status" value="1"/>
</dbReference>
<sequence length="254" mass="27996">MIMTYVKRRGISKLSAVIAVLLGFMTAWQVQGAIALDRTRVIFDGDLKSVSLNISNQNKQLPYLAQGWLEDERGNKILSPLTVLPPVQRIEPGKASQVKLLALSKIAQLPQDRETLYYFNLREIPPKSSKPNTLQIALQTRIKLFYRPAAIAPQQNAAPWQEKLTLTKIGNTYRVNNPTPYYVTIVDGGVKKGSPGITGFEPLMLPPKGNGMLNVSSAALGQTPVLTYVNDYGGRPQLTFTCSGSECHVVMDKP</sequence>
<accession>A0A515D4F2</accession>
<dbReference type="Pfam" id="PF00345">
    <property type="entry name" value="PapD_N"/>
    <property type="match status" value="1"/>
</dbReference>
<evidence type="ECO:0000256" key="4">
    <source>
        <dbReference type="ARBA" id="ARBA00022729"/>
    </source>
</evidence>
<dbReference type="Proteomes" id="UP000317572">
    <property type="component" value="Chromosome"/>
</dbReference>
<dbReference type="FunFam" id="2.60.40.10:FF:000458">
    <property type="entry name" value="Molecular chaperone FimC"/>
    <property type="match status" value="1"/>
</dbReference>
<dbReference type="InterPro" id="IPR013783">
    <property type="entry name" value="Ig-like_fold"/>
</dbReference>
<dbReference type="InterPro" id="IPR016148">
    <property type="entry name" value="Pili_assmbl_chaperone_C"/>
</dbReference>
<dbReference type="SUPFAM" id="SSF49354">
    <property type="entry name" value="PapD-like"/>
    <property type="match status" value="1"/>
</dbReference>
<evidence type="ECO:0000256" key="3">
    <source>
        <dbReference type="ARBA" id="ARBA00022558"/>
    </source>
</evidence>
<organism evidence="11 12">
    <name type="scientific">Serratia liquefaciens</name>
    <dbReference type="NCBI Taxonomy" id="614"/>
    <lineage>
        <taxon>Bacteria</taxon>
        <taxon>Pseudomonadati</taxon>
        <taxon>Pseudomonadota</taxon>
        <taxon>Gammaproteobacteria</taxon>
        <taxon>Enterobacterales</taxon>
        <taxon>Yersiniaceae</taxon>
        <taxon>Serratia</taxon>
    </lineage>
</organism>
<dbReference type="Gene3D" id="2.60.40.10">
    <property type="entry name" value="Immunoglobulins"/>
    <property type="match status" value="2"/>
</dbReference>
<keyword evidence="4" id="KW-0732">Signal</keyword>
<dbReference type="AlphaFoldDB" id="A0A515D4F2"/>
<comment type="subcellular location">
    <subcellularLocation>
        <location evidence="1 8">Periplasm</location>
    </subcellularLocation>
</comment>
<keyword evidence="5" id="KW-0574">Periplasm</keyword>
<dbReference type="InterPro" id="IPR008962">
    <property type="entry name" value="PapD-like_sf"/>
</dbReference>
<evidence type="ECO:0000259" key="10">
    <source>
        <dbReference type="Pfam" id="PF02753"/>
    </source>
</evidence>
<dbReference type="InterPro" id="IPR036316">
    <property type="entry name" value="Pili_assmbl_chap_C_dom_sf"/>
</dbReference>
<evidence type="ECO:0000313" key="12">
    <source>
        <dbReference type="Proteomes" id="UP000317572"/>
    </source>
</evidence>
<dbReference type="PANTHER" id="PTHR30251">
    <property type="entry name" value="PILUS ASSEMBLY CHAPERONE"/>
    <property type="match status" value="1"/>
</dbReference>
<dbReference type="Pfam" id="PF02753">
    <property type="entry name" value="PapD_C"/>
    <property type="match status" value="1"/>
</dbReference>
<dbReference type="PANTHER" id="PTHR30251:SF2">
    <property type="entry name" value="FIMBRIAL CHAPERONE YADV-RELATED"/>
    <property type="match status" value="1"/>
</dbReference>
<feature type="domain" description="Pili assembly chaperone N-terminal" evidence="9">
    <location>
        <begin position="34"/>
        <end position="151"/>
    </location>
</feature>
<dbReference type="PROSITE" id="PS00635">
    <property type="entry name" value="PILI_CHAPERONE"/>
    <property type="match status" value="1"/>
</dbReference>
<dbReference type="PRINTS" id="PR00969">
    <property type="entry name" value="CHAPERONPILI"/>
</dbReference>
<evidence type="ECO:0000256" key="8">
    <source>
        <dbReference type="RuleBase" id="RU003918"/>
    </source>
</evidence>
<dbReference type="InterPro" id="IPR050643">
    <property type="entry name" value="Periplasmic_pilus_chap"/>
</dbReference>
<evidence type="ECO:0000256" key="2">
    <source>
        <dbReference type="ARBA" id="ARBA00007399"/>
    </source>
</evidence>
<keyword evidence="6 8" id="KW-0143">Chaperone</keyword>
<evidence type="ECO:0000259" key="9">
    <source>
        <dbReference type="Pfam" id="PF00345"/>
    </source>
</evidence>
<comment type="similarity">
    <text evidence="2 8">Belongs to the periplasmic pilus chaperone family.</text>
</comment>
<evidence type="ECO:0000256" key="6">
    <source>
        <dbReference type="ARBA" id="ARBA00023186"/>
    </source>
</evidence>
<evidence type="ECO:0000256" key="5">
    <source>
        <dbReference type="ARBA" id="ARBA00022764"/>
    </source>
</evidence>
<dbReference type="InterPro" id="IPR018046">
    <property type="entry name" value="Pili_assmbl_chaperone_CS"/>
</dbReference>
<dbReference type="InterPro" id="IPR001829">
    <property type="entry name" value="Pili_assmbl_chaperone_bac"/>
</dbReference>
<name>A0A515D4F2_SERLI</name>
<proteinExistence type="inferred from homology"/>
<feature type="domain" description="Pili assembly chaperone C-terminal" evidence="10">
    <location>
        <begin position="175"/>
        <end position="235"/>
    </location>
</feature>
<evidence type="ECO:0000256" key="7">
    <source>
        <dbReference type="ARBA" id="ARBA00023319"/>
    </source>
</evidence>
<evidence type="ECO:0000313" key="11">
    <source>
        <dbReference type="EMBL" id="QDL35293.1"/>
    </source>
</evidence>
<dbReference type="InterPro" id="IPR016147">
    <property type="entry name" value="Pili_assmbl_chaperone_N"/>
</dbReference>
<keyword evidence="3" id="KW-1029">Fimbrium biogenesis</keyword>
<evidence type="ECO:0000256" key="1">
    <source>
        <dbReference type="ARBA" id="ARBA00004418"/>
    </source>
</evidence>
<dbReference type="EMBL" id="CP033893">
    <property type="protein sequence ID" value="QDL35293.1"/>
    <property type="molecule type" value="Genomic_DNA"/>
</dbReference>
<gene>
    <name evidence="11" type="ORF">EGO53_27550</name>
</gene>
<dbReference type="GO" id="GO:0071555">
    <property type="term" value="P:cell wall organization"/>
    <property type="evidence" value="ECO:0007669"/>
    <property type="project" value="InterPro"/>
</dbReference>
<reference evidence="11 12" key="1">
    <citation type="submission" date="2018-11" db="EMBL/GenBank/DDBJ databases">
        <title>The first complete genome of Serratia liquefaciens isolated from metalophyte plant revel distinctness adaptive mechanisms in an extreme habitat.</title>
        <authorList>
            <person name="Caneschi W.L."/>
            <person name="Sanchez A.B."/>
            <person name="Felestrino E.B."/>
            <person name="Assis R.A.B."/>
            <person name="Lemes C.G.C."/>
            <person name="Cordeiro I.F."/>
            <person name="Fonseca N.P."/>
            <person name="Villa M."/>
            <person name="Vieira I.T."/>
            <person name="Moraes L.A."/>
            <person name="Kamino L.H.Y."/>
            <person name="do Carmo F."/>
            <person name="Garcia C.M."/>
            <person name="Almeida N.F."/>
            <person name="Silva R.S."/>
            <person name="Ferro J.A."/>
            <person name="Ferro M.I.T."/>
            <person name="Varani A.M."/>
            <person name="Ferreira R.M."/>
            <person name="dos Santos V.L."/>
            <person name="Silva U.C."/>
            <person name="Setubal J.C."/>
            <person name="Moreira L.M."/>
        </authorList>
    </citation>
    <scope>NUCLEOTIDE SEQUENCE [LARGE SCALE GENOMIC DNA]</scope>
    <source>
        <strain evidence="11 12">FG3</strain>
    </source>
</reference>
<protein>
    <submittedName>
        <fullName evidence="11">Molecular chaperone</fullName>
    </submittedName>
</protein>
<keyword evidence="7" id="KW-0393">Immunoglobulin domain</keyword>
<dbReference type="GO" id="GO:0030288">
    <property type="term" value="C:outer membrane-bounded periplasmic space"/>
    <property type="evidence" value="ECO:0007669"/>
    <property type="project" value="InterPro"/>
</dbReference>